<dbReference type="EMBL" id="CAJNOK010050914">
    <property type="protein sequence ID" value="CAF1602204.1"/>
    <property type="molecule type" value="Genomic_DNA"/>
</dbReference>
<name>A0A8S2G0H0_9BILA</name>
<dbReference type="AlphaFoldDB" id="A0A8S2G0H0"/>
<gene>
    <name evidence="1" type="ORF">OVA965_LOCUS42168</name>
    <name evidence="2" type="ORF">TMI583_LOCUS43989</name>
</gene>
<dbReference type="Proteomes" id="UP000682733">
    <property type="component" value="Unassembled WGS sequence"/>
</dbReference>
<proteinExistence type="predicted"/>
<dbReference type="Proteomes" id="UP000677228">
    <property type="component" value="Unassembled WGS sequence"/>
</dbReference>
<organism evidence="1 3">
    <name type="scientific">Didymodactylos carnosus</name>
    <dbReference type="NCBI Taxonomy" id="1234261"/>
    <lineage>
        <taxon>Eukaryota</taxon>
        <taxon>Metazoa</taxon>
        <taxon>Spiralia</taxon>
        <taxon>Gnathifera</taxon>
        <taxon>Rotifera</taxon>
        <taxon>Eurotatoria</taxon>
        <taxon>Bdelloidea</taxon>
        <taxon>Philodinida</taxon>
        <taxon>Philodinidae</taxon>
        <taxon>Didymodactylos</taxon>
    </lineage>
</organism>
<accession>A0A8S2G0H0</accession>
<protein>
    <submittedName>
        <fullName evidence="1">Uncharacterized protein</fullName>
    </submittedName>
</protein>
<evidence type="ECO:0000313" key="3">
    <source>
        <dbReference type="Proteomes" id="UP000677228"/>
    </source>
</evidence>
<dbReference type="EMBL" id="CAJOBA010074734">
    <property type="protein sequence ID" value="CAF4411184.1"/>
    <property type="molecule type" value="Genomic_DNA"/>
</dbReference>
<comment type="caution">
    <text evidence="1">The sequence shown here is derived from an EMBL/GenBank/DDBJ whole genome shotgun (WGS) entry which is preliminary data.</text>
</comment>
<evidence type="ECO:0000313" key="1">
    <source>
        <dbReference type="EMBL" id="CAF1602204.1"/>
    </source>
</evidence>
<evidence type="ECO:0000313" key="2">
    <source>
        <dbReference type="EMBL" id="CAF4411184.1"/>
    </source>
</evidence>
<sequence length="192" mass="22306">MAINELISIAKVSLVESTDFFVNHVDAIVLYAEGPQLENLLSNLDDNNRLKREILGFLDHAKSGNDLQERTHCQLIRSSIDRIKATYLILVDQPHSLVTEQQWFEAIIDSAIQKRLTSIAFPCNIYTREIDTWCTLDNIIQLQNTNKLRNLKEIQIIYVDEPNLADEKAKLEMFYSQLKVKREYDNGMFFKI</sequence>
<reference evidence="1" key="1">
    <citation type="submission" date="2021-02" db="EMBL/GenBank/DDBJ databases">
        <authorList>
            <person name="Nowell W R."/>
        </authorList>
    </citation>
    <scope>NUCLEOTIDE SEQUENCE</scope>
</reference>